<proteinExistence type="predicted"/>
<evidence type="ECO:0000313" key="2">
    <source>
        <dbReference type="EMBL" id="ROT61343.1"/>
    </source>
</evidence>
<name>A0A3R7P4Y5_PENVA</name>
<feature type="region of interest" description="Disordered" evidence="1">
    <location>
        <begin position="38"/>
        <end position="61"/>
    </location>
</feature>
<organism evidence="2 3">
    <name type="scientific">Penaeus vannamei</name>
    <name type="common">Whiteleg shrimp</name>
    <name type="synonym">Litopenaeus vannamei</name>
    <dbReference type="NCBI Taxonomy" id="6689"/>
    <lineage>
        <taxon>Eukaryota</taxon>
        <taxon>Metazoa</taxon>
        <taxon>Ecdysozoa</taxon>
        <taxon>Arthropoda</taxon>
        <taxon>Crustacea</taxon>
        <taxon>Multicrustacea</taxon>
        <taxon>Malacostraca</taxon>
        <taxon>Eumalacostraca</taxon>
        <taxon>Eucarida</taxon>
        <taxon>Decapoda</taxon>
        <taxon>Dendrobranchiata</taxon>
        <taxon>Penaeoidea</taxon>
        <taxon>Penaeidae</taxon>
        <taxon>Penaeus</taxon>
    </lineage>
</organism>
<dbReference type="Proteomes" id="UP000283509">
    <property type="component" value="Unassembled WGS sequence"/>
</dbReference>
<protein>
    <submittedName>
        <fullName evidence="2">Uncharacterized protein</fullName>
    </submittedName>
</protein>
<feature type="compositionally biased region" description="Acidic residues" evidence="1">
    <location>
        <begin position="231"/>
        <end position="240"/>
    </location>
</feature>
<feature type="non-terminal residue" evidence="2">
    <location>
        <position position="435"/>
    </location>
</feature>
<keyword evidence="3" id="KW-1185">Reference proteome</keyword>
<feature type="compositionally biased region" description="Basic and acidic residues" evidence="1">
    <location>
        <begin position="107"/>
        <end position="136"/>
    </location>
</feature>
<evidence type="ECO:0000313" key="3">
    <source>
        <dbReference type="Proteomes" id="UP000283509"/>
    </source>
</evidence>
<feature type="compositionally biased region" description="Basic and acidic residues" evidence="1">
    <location>
        <begin position="254"/>
        <end position="271"/>
    </location>
</feature>
<feature type="compositionally biased region" description="Basic and acidic residues" evidence="1">
    <location>
        <begin position="330"/>
        <end position="346"/>
    </location>
</feature>
<dbReference type="OrthoDB" id="6364112at2759"/>
<gene>
    <name evidence="2" type="ORF">C7M84_020884</name>
</gene>
<dbReference type="AlphaFoldDB" id="A0A3R7P4Y5"/>
<comment type="caution">
    <text evidence="2">The sequence shown here is derived from an EMBL/GenBank/DDBJ whole genome shotgun (WGS) entry which is preliminary data.</text>
</comment>
<reference evidence="2 3" key="1">
    <citation type="submission" date="2018-04" db="EMBL/GenBank/DDBJ databases">
        <authorList>
            <person name="Zhang X."/>
            <person name="Yuan J."/>
            <person name="Li F."/>
            <person name="Xiang J."/>
        </authorList>
    </citation>
    <scope>NUCLEOTIDE SEQUENCE [LARGE SCALE GENOMIC DNA]</scope>
    <source>
        <tissue evidence="2">Muscle</tissue>
    </source>
</reference>
<accession>A0A3R7P4Y5</accession>
<feature type="region of interest" description="Disordered" evidence="1">
    <location>
        <begin position="330"/>
        <end position="435"/>
    </location>
</feature>
<reference evidence="2 3" key="2">
    <citation type="submission" date="2019-01" db="EMBL/GenBank/DDBJ databases">
        <title>The decoding of complex shrimp genome reveals the adaptation for benthos swimmer, frequently molting mechanism and breeding impact on genome.</title>
        <authorList>
            <person name="Sun Y."/>
            <person name="Gao Y."/>
            <person name="Yu Y."/>
        </authorList>
    </citation>
    <scope>NUCLEOTIDE SEQUENCE [LARGE SCALE GENOMIC DNA]</scope>
    <source>
        <tissue evidence="2">Muscle</tissue>
    </source>
</reference>
<dbReference type="EMBL" id="QCYY01004218">
    <property type="protein sequence ID" value="ROT61343.1"/>
    <property type="molecule type" value="Genomic_DNA"/>
</dbReference>
<feature type="region of interest" description="Disordered" evidence="1">
    <location>
        <begin position="83"/>
        <end position="289"/>
    </location>
</feature>
<evidence type="ECO:0000256" key="1">
    <source>
        <dbReference type="SAM" id="MobiDB-lite"/>
    </source>
</evidence>
<sequence length="435" mass="48356">MRFSYHSLLQYYPSLHSSYTVPLPQLLTFPMGRQLPRTPVKPSVLPPEDADSPETLQDAETSCAIESSDQESLFLSVAPAANHIPSGRQLPRTPKAEEDFSSSDDQLEFRKSEPFLEEKSHHSIDLAKQNKTETNRRGTFVLPTPPRCQQTVALSEDSVYDSERRGTFTFPPPAGYEKKDSYSDVSVDASDRRGTFSLPSPLGNERDDDTILDRRGTYTFPPPAEFKGEDSYGEEVDNEEERSTFTLPPVGYDEESHRNVTEVEADRDRRGTYTLPPPSGYGEGDTYSAVNAPIRRGTYNVSSTEMDEGDSFDYCQDEDDDIFQRETNIKEKFGGPLHSEKEERRGTCAISASSGVGDRRGTYAVSGPTDVGDRRGTYAITGPSEVGDRRGTYAISGPTDVEDRRGTYAISGPSEVRDRRGTYAISGPPDENDRR</sequence>